<organism evidence="3 4">
    <name type="scientific">Caenorhabditis nigoni</name>
    <dbReference type="NCBI Taxonomy" id="1611254"/>
    <lineage>
        <taxon>Eukaryota</taxon>
        <taxon>Metazoa</taxon>
        <taxon>Ecdysozoa</taxon>
        <taxon>Nematoda</taxon>
        <taxon>Chromadorea</taxon>
        <taxon>Rhabditida</taxon>
        <taxon>Rhabditina</taxon>
        <taxon>Rhabditomorpha</taxon>
        <taxon>Rhabditoidea</taxon>
        <taxon>Rhabditidae</taxon>
        <taxon>Peloderinae</taxon>
        <taxon>Caenorhabditis</taxon>
    </lineage>
</organism>
<comment type="caution">
    <text evidence="3">The sequence shown here is derived from an EMBL/GenBank/DDBJ whole genome shotgun (WGS) entry which is preliminary data.</text>
</comment>
<feature type="transmembrane region" description="Helical" evidence="2">
    <location>
        <begin position="12"/>
        <end position="38"/>
    </location>
</feature>
<gene>
    <name evidence="3" type="primary">Cnig_chr_I.g1044</name>
    <name evidence="3" type="ORF">B9Z55_001044</name>
</gene>
<feature type="region of interest" description="Disordered" evidence="1">
    <location>
        <begin position="57"/>
        <end position="164"/>
    </location>
</feature>
<evidence type="ECO:0000256" key="2">
    <source>
        <dbReference type="SAM" id="Phobius"/>
    </source>
</evidence>
<keyword evidence="2" id="KW-0812">Transmembrane</keyword>
<sequence>MKKKPIFRLADGSIKMFVIGFSMFICTVLSTLFLATMFNELLNGRFYIPSKHEVIRKSRKSSKTATHISRKSKMSGKNKKKVDRSDSEDNEEQAAERKQSEEPSSEAELGDVPGGEEVSDTMKLEYDQANTTHYEDKVTTSNIESSAMSQASNAASSMISQHHN</sequence>
<keyword evidence="2" id="KW-0472">Membrane</keyword>
<dbReference type="Proteomes" id="UP000230233">
    <property type="component" value="Chromosome I"/>
</dbReference>
<feature type="compositionally biased region" description="Basic residues" evidence="1">
    <location>
        <begin position="57"/>
        <end position="82"/>
    </location>
</feature>
<evidence type="ECO:0000313" key="3">
    <source>
        <dbReference type="EMBL" id="PIC49951.1"/>
    </source>
</evidence>
<dbReference type="OrthoDB" id="10454322at2759"/>
<dbReference type="AlphaFoldDB" id="A0A2G5VE42"/>
<keyword evidence="4" id="KW-1185">Reference proteome</keyword>
<proteinExistence type="predicted"/>
<evidence type="ECO:0000313" key="4">
    <source>
        <dbReference type="Proteomes" id="UP000230233"/>
    </source>
</evidence>
<protein>
    <submittedName>
        <fullName evidence="3">Uncharacterized protein</fullName>
    </submittedName>
</protein>
<name>A0A2G5VE42_9PELO</name>
<keyword evidence="2" id="KW-1133">Transmembrane helix</keyword>
<accession>A0A2G5VE42</accession>
<evidence type="ECO:0000256" key="1">
    <source>
        <dbReference type="SAM" id="MobiDB-lite"/>
    </source>
</evidence>
<feature type="compositionally biased region" description="Low complexity" evidence="1">
    <location>
        <begin position="145"/>
        <end position="164"/>
    </location>
</feature>
<dbReference type="EMBL" id="PDUG01000001">
    <property type="protein sequence ID" value="PIC49951.1"/>
    <property type="molecule type" value="Genomic_DNA"/>
</dbReference>
<reference evidence="4" key="1">
    <citation type="submission" date="2017-10" db="EMBL/GenBank/DDBJ databases">
        <title>Rapid genome shrinkage in a self-fertile nematode reveals novel sperm competition proteins.</title>
        <authorList>
            <person name="Yin D."/>
            <person name="Schwarz E.M."/>
            <person name="Thomas C.G."/>
            <person name="Felde R.L."/>
            <person name="Korf I.F."/>
            <person name="Cutter A.D."/>
            <person name="Schartner C.M."/>
            <person name="Ralston E.J."/>
            <person name="Meyer B.J."/>
            <person name="Haag E.S."/>
        </authorList>
    </citation>
    <scope>NUCLEOTIDE SEQUENCE [LARGE SCALE GENOMIC DNA]</scope>
    <source>
        <strain evidence="4">JU1422</strain>
    </source>
</reference>